<dbReference type="CDD" id="cd21608">
    <property type="entry name" value="RRM2_NsCP33_like"/>
    <property type="match status" value="1"/>
</dbReference>
<dbReference type="Gene3D" id="3.30.70.330">
    <property type="match status" value="1"/>
</dbReference>
<dbReference type="InterPro" id="IPR048289">
    <property type="entry name" value="RRM2_NsCP33-like"/>
</dbReference>
<feature type="domain" description="RRM" evidence="3">
    <location>
        <begin position="26"/>
        <end position="97"/>
    </location>
</feature>
<dbReference type="InterPro" id="IPR000504">
    <property type="entry name" value="RRM_dom"/>
</dbReference>
<dbReference type="GO" id="GO:0003723">
    <property type="term" value="F:RNA binding"/>
    <property type="evidence" value="ECO:0007669"/>
    <property type="project" value="UniProtKB-UniRule"/>
</dbReference>
<accession>A0A4Y7JQY9</accession>
<dbReference type="PANTHER" id="PTHR48028">
    <property type="entry name" value="GLYCINE-RICH RNA-BINDING PROTEIN RZ1A"/>
    <property type="match status" value="1"/>
</dbReference>
<dbReference type="SMART" id="SM00360">
    <property type="entry name" value="RRM"/>
    <property type="match status" value="1"/>
</dbReference>
<dbReference type="Pfam" id="PF00076">
    <property type="entry name" value="RRM_1"/>
    <property type="match status" value="1"/>
</dbReference>
<sequence>MFVSVGGEGGSEIETLVQYMSEPVEYRCFIGGLSWSTSDRGLKSAFEKYGNLVEAKVVVDKFSGRSRGFGFVTFDDKKAMDEAIDAMNGMDLDGRPITTVIEALATALVRTSVVALAAAVADNMIVYCLLSLSGQWKEVKFLLNEFLCKLRLVPVTVLCCLVFVYMEKIARVRVVLFQYLHVTSCFPLQRSKLVTKFGHLLVAVFSLFVDYFAASVSGVPLVSITIGKTGGFAGFNEKWLGLYFTCGVVDPGFTPKSKSANGPKFILCSVR</sequence>
<keyword evidence="5" id="KW-1185">Reference proteome</keyword>
<evidence type="ECO:0000313" key="5">
    <source>
        <dbReference type="Proteomes" id="UP000316621"/>
    </source>
</evidence>
<gene>
    <name evidence="4" type="ORF">C5167_024211</name>
</gene>
<keyword evidence="1 2" id="KW-0694">RNA-binding</keyword>
<evidence type="ECO:0000256" key="2">
    <source>
        <dbReference type="PROSITE-ProRule" id="PRU00176"/>
    </source>
</evidence>
<organism evidence="4 5">
    <name type="scientific">Papaver somniferum</name>
    <name type="common">Opium poppy</name>
    <dbReference type="NCBI Taxonomy" id="3469"/>
    <lineage>
        <taxon>Eukaryota</taxon>
        <taxon>Viridiplantae</taxon>
        <taxon>Streptophyta</taxon>
        <taxon>Embryophyta</taxon>
        <taxon>Tracheophyta</taxon>
        <taxon>Spermatophyta</taxon>
        <taxon>Magnoliopsida</taxon>
        <taxon>Ranunculales</taxon>
        <taxon>Papaveraceae</taxon>
        <taxon>Papaveroideae</taxon>
        <taxon>Papaver</taxon>
    </lineage>
</organism>
<name>A0A4Y7JQY9_PAPSO</name>
<dbReference type="Proteomes" id="UP000316621">
    <property type="component" value="Chromosome 5"/>
</dbReference>
<dbReference type="SUPFAM" id="SSF54928">
    <property type="entry name" value="RNA-binding domain, RBD"/>
    <property type="match status" value="1"/>
</dbReference>
<proteinExistence type="predicted"/>
<dbReference type="InterPro" id="IPR035979">
    <property type="entry name" value="RBD_domain_sf"/>
</dbReference>
<dbReference type="InterPro" id="IPR012677">
    <property type="entry name" value="Nucleotide-bd_a/b_plait_sf"/>
</dbReference>
<dbReference type="Gramene" id="RZC62442">
    <property type="protein sequence ID" value="RZC62442"/>
    <property type="gene ID" value="C5167_024211"/>
</dbReference>
<dbReference type="PANTHER" id="PTHR48028:SF2">
    <property type="entry name" value="GLYCINE-RICH RNA-BINDING PROTEIN RZ1A"/>
    <property type="match status" value="1"/>
</dbReference>
<dbReference type="AlphaFoldDB" id="A0A4Y7JQY9"/>
<dbReference type="PROSITE" id="PS50102">
    <property type="entry name" value="RRM"/>
    <property type="match status" value="1"/>
</dbReference>
<evidence type="ECO:0000259" key="3">
    <source>
        <dbReference type="PROSITE" id="PS50102"/>
    </source>
</evidence>
<evidence type="ECO:0000256" key="1">
    <source>
        <dbReference type="ARBA" id="ARBA00022884"/>
    </source>
</evidence>
<dbReference type="EMBL" id="CM010719">
    <property type="protein sequence ID" value="RZC62442.1"/>
    <property type="molecule type" value="Genomic_DNA"/>
</dbReference>
<dbReference type="STRING" id="3469.A0A4Y7JQY9"/>
<protein>
    <recommendedName>
        <fullName evidence="3">RRM domain-containing protein</fullName>
    </recommendedName>
</protein>
<reference evidence="4 5" key="1">
    <citation type="journal article" date="2018" name="Science">
        <title>The opium poppy genome and morphinan production.</title>
        <authorList>
            <person name="Guo L."/>
            <person name="Winzer T."/>
            <person name="Yang X."/>
            <person name="Li Y."/>
            <person name="Ning Z."/>
            <person name="He Z."/>
            <person name="Teodor R."/>
            <person name="Lu Y."/>
            <person name="Bowser T.A."/>
            <person name="Graham I.A."/>
            <person name="Ye K."/>
        </authorList>
    </citation>
    <scope>NUCLEOTIDE SEQUENCE [LARGE SCALE GENOMIC DNA]</scope>
    <source>
        <strain evidence="5">cv. HN1</strain>
        <tissue evidence="4">Leaves</tissue>
    </source>
</reference>
<dbReference type="InterPro" id="IPR051106">
    <property type="entry name" value="RNA-bind/splicing_reg"/>
</dbReference>
<evidence type="ECO:0000313" key="4">
    <source>
        <dbReference type="EMBL" id="RZC62442.1"/>
    </source>
</evidence>